<comment type="caution">
    <text evidence="14">The sequence shown here is derived from an EMBL/GenBank/DDBJ whole genome shotgun (WGS) entry which is preliminary data.</text>
</comment>
<dbReference type="CDD" id="cd00165">
    <property type="entry name" value="S4"/>
    <property type="match status" value="1"/>
</dbReference>
<evidence type="ECO:0000256" key="7">
    <source>
        <dbReference type="ARBA" id="ARBA00036882"/>
    </source>
</evidence>
<dbReference type="GO" id="GO:0005737">
    <property type="term" value="C:cytoplasm"/>
    <property type="evidence" value="ECO:0007669"/>
    <property type="project" value="UniProtKB-SubCell"/>
</dbReference>
<evidence type="ECO:0000256" key="10">
    <source>
        <dbReference type="PROSITE-ProRule" id="PRU00182"/>
    </source>
</evidence>
<dbReference type="OrthoDB" id="9807829at2"/>
<dbReference type="Pfam" id="PF00849">
    <property type="entry name" value="PseudoU_synth_2"/>
    <property type="match status" value="1"/>
</dbReference>
<accession>A0A430KLL7</accession>
<keyword evidence="6 11" id="KW-0413">Isomerase</keyword>
<comment type="catalytic activity">
    <reaction evidence="7">
        <text>uridine(1911/1915/1917) in 23S rRNA = pseudouridine(1911/1915/1917) in 23S rRNA</text>
        <dbReference type="Rhea" id="RHEA:42524"/>
        <dbReference type="Rhea" id="RHEA-COMP:10097"/>
        <dbReference type="Rhea" id="RHEA-COMP:10098"/>
        <dbReference type="ChEBI" id="CHEBI:65314"/>
        <dbReference type="ChEBI" id="CHEBI:65315"/>
        <dbReference type="EC" id="5.4.99.23"/>
    </reaction>
</comment>
<dbReference type="SUPFAM" id="SSF55174">
    <property type="entry name" value="Alpha-L RNA-binding motif"/>
    <property type="match status" value="1"/>
</dbReference>
<keyword evidence="4" id="KW-0698">rRNA processing</keyword>
<dbReference type="InterPro" id="IPR006145">
    <property type="entry name" value="PsdUridine_synth_RsuA/RluA"/>
</dbReference>
<dbReference type="EC" id="5.4.99.-" evidence="11"/>
<evidence type="ECO:0000256" key="9">
    <source>
        <dbReference type="PIRSR" id="PIRSR606225-1"/>
    </source>
</evidence>
<feature type="domain" description="RNA-binding S4" evidence="13">
    <location>
        <begin position="19"/>
        <end position="63"/>
    </location>
</feature>
<comment type="similarity">
    <text evidence="2 11">Belongs to the pseudouridine synthase RluA family.</text>
</comment>
<dbReference type="PROSITE" id="PS01129">
    <property type="entry name" value="PSI_RLU"/>
    <property type="match status" value="1"/>
</dbReference>
<evidence type="ECO:0000259" key="13">
    <source>
        <dbReference type="Pfam" id="PF01479"/>
    </source>
</evidence>
<protein>
    <recommendedName>
        <fullName evidence="11">Pseudouridine synthase</fullName>
        <ecNumber evidence="11">5.4.99.-</ecNumber>
    </recommendedName>
</protein>
<dbReference type="RefSeq" id="WP_126160004.1">
    <property type="nucleotide sequence ID" value="NZ_RQXW01000025.1"/>
</dbReference>
<dbReference type="Pfam" id="PF01479">
    <property type="entry name" value="S4"/>
    <property type="match status" value="1"/>
</dbReference>
<dbReference type="AlphaFoldDB" id="A0A430KLL7"/>
<dbReference type="FunFam" id="3.30.2350.10:FF:000006">
    <property type="entry name" value="Pseudouridine synthase"/>
    <property type="match status" value="1"/>
</dbReference>
<evidence type="ECO:0000259" key="12">
    <source>
        <dbReference type="Pfam" id="PF00849"/>
    </source>
</evidence>
<reference evidence="14 15" key="1">
    <citation type="submission" date="2018-11" db="EMBL/GenBank/DDBJ databases">
        <title>The draft genome sequence of Amphritea opalescens ANRC-JH13T.</title>
        <authorList>
            <person name="Fang Z."/>
            <person name="Zhang Y."/>
            <person name="Han X."/>
        </authorList>
    </citation>
    <scope>NUCLEOTIDE SEQUENCE [LARGE SCALE GENOMIC DNA]</scope>
    <source>
        <strain evidence="14 15">ANRC-JH13</strain>
    </source>
</reference>
<dbReference type="Proteomes" id="UP000283087">
    <property type="component" value="Unassembled WGS sequence"/>
</dbReference>
<dbReference type="GO" id="GO:0160140">
    <property type="term" value="F:23S rRNA pseudouridine(1911/1915/1917) synthase activity"/>
    <property type="evidence" value="ECO:0007669"/>
    <property type="project" value="UniProtKB-EC"/>
</dbReference>
<dbReference type="NCBIfam" id="NF008385">
    <property type="entry name" value="PRK11180.1"/>
    <property type="match status" value="1"/>
</dbReference>
<dbReference type="PROSITE" id="PS50889">
    <property type="entry name" value="S4"/>
    <property type="match status" value="1"/>
</dbReference>
<feature type="active site" evidence="9">
    <location>
        <position position="138"/>
    </location>
</feature>
<dbReference type="PANTHER" id="PTHR21600">
    <property type="entry name" value="MITOCHONDRIAL RNA PSEUDOURIDINE SYNTHASE"/>
    <property type="match status" value="1"/>
</dbReference>
<comment type="function">
    <text evidence="8">Responsible for synthesis of pseudouridine from uracil at positions 1911, 1915 and 1917 in 23S ribosomal RNA.</text>
</comment>
<evidence type="ECO:0000313" key="15">
    <source>
        <dbReference type="Proteomes" id="UP000283087"/>
    </source>
</evidence>
<dbReference type="InterPro" id="IPR002942">
    <property type="entry name" value="S4_RNA-bd"/>
</dbReference>
<sequence length="322" mass="36346">MTEKVQLSATVSDDLIGKRLDQAVAELFPEYSRSRLQGWIKDGFLTVDGKVKRPRDKLMGGEQLEVSAELEVIDQYKAVEMPLNIVYEDDDIMIINKPANLVVHPAAGHWEDTLLNGLLHYCPEIAQVPRAGIVHRLDMDTTGLMVVAKTIQAQTELVSQLQDRSMGREYEAIVAGVMTGGGTVDEALGRHSRNRQKMAVVGLGKEAVTHYRVLTKFRAHTHIRLKLETGRTHQIRVHMSHINYPIVGDQLYGGRFRLPKGVTPQLLSKLKEFNRQALHAKRLELFHPATGELMSWEVDLPEDMQRLLNRLKKDAANHDTDL</sequence>
<dbReference type="InterPro" id="IPR050188">
    <property type="entry name" value="RluA_PseudoU_synthase"/>
</dbReference>
<dbReference type="InterPro" id="IPR006225">
    <property type="entry name" value="PsdUridine_synth_RluC/D"/>
</dbReference>
<evidence type="ECO:0000256" key="1">
    <source>
        <dbReference type="ARBA" id="ARBA00004496"/>
    </source>
</evidence>
<keyword evidence="5 10" id="KW-0694">RNA-binding</keyword>
<organism evidence="14 15">
    <name type="scientific">Amphritea opalescens</name>
    <dbReference type="NCBI Taxonomy" id="2490544"/>
    <lineage>
        <taxon>Bacteria</taxon>
        <taxon>Pseudomonadati</taxon>
        <taxon>Pseudomonadota</taxon>
        <taxon>Gammaproteobacteria</taxon>
        <taxon>Oceanospirillales</taxon>
        <taxon>Oceanospirillaceae</taxon>
        <taxon>Amphritea</taxon>
    </lineage>
</organism>
<dbReference type="GO" id="GO:0000455">
    <property type="term" value="P:enzyme-directed rRNA pseudouridine synthesis"/>
    <property type="evidence" value="ECO:0007669"/>
    <property type="project" value="TreeGrafter"/>
</dbReference>
<dbReference type="EMBL" id="RQXW01000025">
    <property type="protein sequence ID" value="RTE64365.1"/>
    <property type="molecule type" value="Genomic_DNA"/>
</dbReference>
<dbReference type="Gene3D" id="3.30.2350.10">
    <property type="entry name" value="Pseudouridine synthase"/>
    <property type="match status" value="1"/>
</dbReference>
<dbReference type="NCBIfam" id="TIGR00005">
    <property type="entry name" value="rluA_subfam"/>
    <property type="match status" value="1"/>
</dbReference>
<dbReference type="Gene3D" id="3.10.290.10">
    <property type="entry name" value="RNA-binding S4 domain"/>
    <property type="match status" value="1"/>
</dbReference>
<proteinExistence type="inferred from homology"/>
<dbReference type="GO" id="GO:0003723">
    <property type="term" value="F:RNA binding"/>
    <property type="evidence" value="ECO:0007669"/>
    <property type="project" value="UniProtKB-KW"/>
</dbReference>
<evidence type="ECO:0000256" key="2">
    <source>
        <dbReference type="ARBA" id="ARBA00010876"/>
    </source>
</evidence>
<dbReference type="InterPro" id="IPR006224">
    <property type="entry name" value="PsdUridine_synth_RluA-like_CS"/>
</dbReference>
<keyword evidence="15" id="KW-1185">Reference proteome</keyword>
<evidence type="ECO:0000313" key="14">
    <source>
        <dbReference type="EMBL" id="RTE64365.1"/>
    </source>
</evidence>
<feature type="domain" description="Pseudouridine synthase RsuA/RluA-like" evidence="12">
    <location>
        <begin position="92"/>
        <end position="241"/>
    </location>
</feature>
<comment type="subcellular location">
    <subcellularLocation>
        <location evidence="1">Cytoplasm</location>
    </subcellularLocation>
</comment>
<evidence type="ECO:0000256" key="11">
    <source>
        <dbReference type="RuleBase" id="RU362028"/>
    </source>
</evidence>
<evidence type="ECO:0000256" key="4">
    <source>
        <dbReference type="ARBA" id="ARBA00022552"/>
    </source>
</evidence>
<dbReference type="SUPFAM" id="SSF55120">
    <property type="entry name" value="Pseudouridine synthase"/>
    <property type="match status" value="1"/>
</dbReference>
<gene>
    <name evidence="14" type="primary">rluD</name>
    <name evidence="14" type="ORF">EH243_17790</name>
</gene>
<keyword evidence="3" id="KW-0963">Cytoplasm</keyword>
<name>A0A430KLL7_9GAMM</name>
<dbReference type="InterPro" id="IPR020103">
    <property type="entry name" value="PsdUridine_synth_cat_dom_sf"/>
</dbReference>
<dbReference type="FunFam" id="3.10.290.10:FF:000011">
    <property type="entry name" value="Pseudouridine synthase"/>
    <property type="match status" value="1"/>
</dbReference>
<evidence type="ECO:0000256" key="8">
    <source>
        <dbReference type="ARBA" id="ARBA00056072"/>
    </source>
</evidence>
<dbReference type="InterPro" id="IPR036986">
    <property type="entry name" value="S4_RNA-bd_sf"/>
</dbReference>
<comment type="catalytic activity">
    <reaction evidence="11">
        <text>a uridine in RNA = a pseudouridine in RNA</text>
        <dbReference type="Rhea" id="RHEA:48348"/>
        <dbReference type="Rhea" id="RHEA-COMP:12068"/>
        <dbReference type="Rhea" id="RHEA-COMP:12069"/>
        <dbReference type="ChEBI" id="CHEBI:65314"/>
        <dbReference type="ChEBI" id="CHEBI:65315"/>
    </reaction>
</comment>
<evidence type="ECO:0000256" key="6">
    <source>
        <dbReference type="ARBA" id="ARBA00023235"/>
    </source>
</evidence>
<dbReference type="PANTHER" id="PTHR21600:SF44">
    <property type="entry name" value="RIBOSOMAL LARGE SUBUNIT PSEUDOURIDINE SYNTHASE D"/>
    <property type="match status" value="1"/>
</dbReference>
<dbReference type="CDD" id="cd02869">
    <property type="entry name" value="PseudoU_synth_RluA_like"/>
    <property type="match status" value="1"/>
</dbReference>
<evidence type="ECO:0000256" key="3">
    <source>
        <dbReference type="ARBA" id="ARBA00022490"/>
    </source>
</evidence>
<evidence type="ECO:0000256" key="5">
    <source>
        <dbReference type="ARBA" id="ARBA00022884"/>
    </source>
</evidence>